<dbReference type="Proteomes" id="UP001597145">
    <property type="component" value="Unassembled WGS sequence"/>
</dbReference>
<dbReference type="EMBL" id="JBHUCP010000050">
    <property type="protein sequence ID" value="MFD1535170.1"/>
    <property type="molecule type" value="Genomic_DNA"/>
</dbReference>
<evidence type="ECO:0000259" key="3">
    <source>
        <dbReference type="Pfam" id="PF13649"/>
    </source>
</evidence>
<dbReference type="Pfam" id="PF13649">
    <property type="entry name" value="Methyltransf_25"/>
    <property type="match status" value="1"/>
</dbReference>
<dbReference type="GO" id="GO:0032259">
    <property type="term" value="P:methylation"/>
    <property type="evidence" value="ECO:0007669"/>
    <property type="project" value="UniProtKB-KW"/>
</dbReference>
<name>A0ABW4FYM2_9PSEU</name>
<keyword evidence="1 4" id="KW-0489">Methyltransferase</keyword>
<dbReference type="InterPro" id="IPR041698">
    <property type="entry name" value="Methyltransf_25"/>
</dbReference>
<dbReference type="CDD" id="cd02440">
    <property type="entry name" value="AdoMet_MTases"/>
    <property type="match status" value="1"/>
</dbReference>
<dbReference type="PANTHER" id="PTHR43861">
    <property type="entry name" value="TRANS-ACONITATE 2-METHYLTRANSFERASE-RELATED"/>
    <property type="match status" value="1"/>
</dbReference>
<evidence type="ECO:0000313" key="4">
    <source>
        <dbReference type="EMBL" id="MFD1535170.1"/>
    </source>
</evidence>
<keyword evidence="5" id="KW-1185">Reference proteome</keyword>
<evidence type="ECO:0000256" key="1">
    <source>
        <dbReference type="ARBA" id="ARBA00022603"/>
    </source>
</evidence>
<proteinExistence type="predicted"/>
<dbReference type="PANTHER" id="PTHR43861:SF1">
    <property type="entry name" value="TRANS-ACONITATE 2-METHYLTRANSFERASE"/>
    <property type="match status" value="1"/>
</dbReference>
<comment type="caution">
    <text evidence="4">The sequence shown here is derived from an EMBL/GenBank/DDBJ whole genome shotgun (WGS) entry which is preliminary data.</text>
</comment>
<sequence length="247" mass="26877">MVDRQFADAALAELYDIVQPPDERDDFRFYLQLAMSANAVLDVACGTGALLHAARAAGHTGRLVGLDPAAGMLAQARKRGDVEWVLGDLGAVRWDGEFDLVIMTGHAFQVFTEDSELREALAAIHAALTDGGRFVFETRNPAVRTWEQWVPENAVEVVTSGGEVLRMEHRVDLPVEGDLVSFTTTYTVPGWERPEESRSTLRFLDAAAVAGFLAEAGFAVEECLGDWDGSPFTPAGPEIIVSARRSK</sequence>
<organism evidence="4 5">
    <name type="scientific">Pseudonocardia aurantiaca</name>
    <dbReference type="NCBI Taxonomy" id="75290"/>
    <lineage>
        <taxon>Bacteria</taxon>
        <taxon>Bacillati</taxon>
        <taxon>Actinomycetota</taxon>
        <taxon>Actinomycetes</taxon>
        <taxon>Pseudonocardiales</taxon>
        <taxon>Pseudonocardiaceae</taxon>
        <taxon>Pseudonocardia</taxon>
    </lineage>
</organism>
<accession>A0ABW4FYM2</accession>
<dbReference type="SUPFAM" id="SSF53335">
    <property type="entry name" value="S-adenosyl-L-methionine-dependent methyltransferases"/>
    <property type="match status" value="1"/>
</dbReference>
<feature type="domain" description="Methyltransferase" evidence="3">
    <location>
        <begin position="40"/>
        <end position="132"/>
    </location>
</feature>
<protein>
    <submittedName>
        <fullName evidence="4">Class I SAM-dependent DNA methyltransferase</fullName>
    </submittedName>
</protein>
<dbReference type="RefSeq" id="WP_343984431.1">
    <property type="nucleotide sequence ID" value="NZ_BAAAJG010000021.1"/>
</dbReference>
<gene>
    <name evidence="4" type="ORF">ACFSCY_37760</name>
</gene>
<dbReference type="InterPro" id="IPR029063">
    <property type="entry name" value="SAM-dependent_MTases_sf"/>
</dbReference>
<dbReference type="GO" id="GO:0008168">
    <property type="term" value="F:methyltransferase activity"/>
    <property type="evidence" value="ECO:0007669"/>
    <property type="project" value="UniProtKB-KW"/>
</dbReference>
<evidence type="ECO:0000256" key="2">
    <source>
        <dbReference type="ARBA" id="ARBA00022679"/>
    </source>
</evidence>
<reference evidence="5" key="1">
    <citation type="journal article" date="2019" name="Int. J. Syst. Evol. Microbiol.">
        <title>The Global Catalogue of Microorganisms (GCM) 10K type strain sequencing project: providing services to taxonomists for standard genome sequencing and annotation.</title>
        <authorList>
            <consortium name="The Broad Institute Genomics Platform"/>
            <consortium name="The Broad Institute Genome Sequencing Center for Infectious Disease"/>
            <person name="Wu L."/>
            <person name="Ma J."/>
        </authorList>
    </citation>
    <scope>NUCLEOTIDE SEQUENCE [LARGE SCALE GENOMIC DNA]</scope>
    <source>
        <strain evidence="5">JCM 12165</strain>
    </source>
</reference>
<evidence type="ECO:0000313" key="5">
    <source>
        <dbReference type="Proteomes" id="UP001597145"/>
    </source>
</evidence>
<keyword evidence="2" id="KW-0808">Transferase</keyword>
<dbReference type="Gene3D" id="3.40.50.150">
    <property type="entry name" value="Vaccinia Virus protein VP39"/>
    <property type="match status" value="1"/>
</dbReference>
<dbReference type="Gene3D" id="2.20.130.10">
    <property type="entry name" value="CAC2371-like domains"/>
    <property type="match status" value="1"/>
</dbReference>